<feature type="transmembrane region" description="Helical" evidence="6">
    <location>
        <begin position="361"/>
        <end position="383"/>
    </location>
</feature>
<dbReference type="Proteomes" id="UP000267029">
    <property type="component" value="Unassembled WGS sequence"/>
</dbReference>
<dbReference type="PANTHER" id="PTHR46641:SF2">
    <property type="entry name" value="FMRFAMIDE RECEPTOR"/>
    <property type="match status" value="1"/>
</dbReference>
<evidence type="ECO:0000313" key="10">
    <source>
        <dbReference type="WBParaSite" id="MCU_010426-RA"/>
    </source>
</evidence>
<feature type="domain" description="G-protein coupled receptors family 1 profile" evidence="7">
    <location>
        <begin position="46"/>
        <end position="380"/>
    </location>
</feature>
<evidence type="ECO:0000256" key="4">
    <source>
        <dbReference type="ARBA" id="ARBA00023136"/>
    </source>
</evidence>
<gene>
    <name evidence="8" type="ORF">MCOS_LOCUS3188</name>
</gene>
<feature type="transmembrane region" description="Helical" evidence="6">
    <location>
        <begin position="66"/>
        <end position="91"/>
    </location>
</feature>
<keyword evidence="4 6" id="KW-0472">Membrane</keyword>
<dbReference type="Gene3D" id="1.20.1070.10">
    <property type="entry name" value="Rhodopsin 7-helix transmembrane proteins"/>
    <property type="match status" value="1"/>
</dbReference>
<evidence type="ECO:0000256" key="2">
    <source>
        <dbReference type="ARBA" id="ARBA00022692"/>
    </source>
</evidence>
<dbReference type="InterPro" id="IPR000276">
    <property type="entry name" value="GPCR_Rhodpsn"/>
</dbReference>
<dbReference type="PROSITE" id="PS50262">
    <property type="entry name" value="G_PROTEIN_RECEP_F1_2"/>
    <property type="match status" value="1"/>
</dbReference>
<dbReference type="SUPFAM" id="SSF81321">
    <property type="entry name" value="Family A G protein-coupled receptor-like"/>
    <property type="match status" value="1"/>
</dbReference>
<dbReference type="AlphaFoldDB" id="A0A0R3U8I1"/>
<feature type="transmembrane region" description="Helical" evidence="6">
    <location>
        <begin position="29"/>
        <end position="54"/>
    </location>
</feature>
<reference evidence="10" key="2">
    <citation type="submission" date="2019-11" db="UniProtKB">
        <authorList>
            <consortium name="WormBaseParasite"/>
        </authorList>
    </citation>
    <scope>IDENTIFICATION</scope>
</reference>
<feature type="transmembrane region" description="Helical" evidence="6">
    <location>
        <begin position="157"/>
        <end position="180"/>
    </location>
</feature>
<dbReference type="OrthoDB" id="6240296at2759"/>
<name>A0A0R3U8I1_MESCO</name>
<evidence type="ECO:0000313" key="8">
    <source>
        <dbReference type="EMBL" id="VDD77185.1"/>
    </source>
</evidence>
<keyword evidence="2 5" id="KW-0812">Transmembrane</keyword>
<evidence type="ECO:0000313" key="9">
    <source>
        <dbReference type="Proteomes" id="UP000267029"/>
    </source>
</evidence>
<keyword evidence="5" id="KW-0675">Receptor</keyword>
<organism evidence="8 9">
    <name type="scientific">Mesocestoides corti</name>
    <name type="common">Flatworm</name>
    <dbReference type="NCBI Taxonomy" id="53468"/>
    <lineage>
        <taxon>Eukaryota</taxon>
        <taxon>Metazoa</taxon>
        <taxon>Spiralia</taxon>
        <taxon>Lophotrochozoa</taxon>
        <taxon>Platyhelminthes</taxon>
        <taxon>Cestoda</taxon>
        <taxon>Eucestoda</taxon>
        <taxon>Cyclophyllidea</taxon>
        <taxon>Mesocestoididae</taxon>
        <taxon>Mesocestoides</taxon>
    </lineage>
</organism>
<keyword evidence="5" id="KW-0807">Transducer</keyword>
<dbReference type="InterPro" id="IPR052954">
    <property type="entry name" value="GPCR-Ligand_Int"/>
</dbReference>
<evidence type="ECO:0000256" key="1">
    <source>
        <dbReference type="ARBA" id="ARBA00004370"/>
    </source>
</evidence>
<keyword evidence="9" id="KW-1185">Reference proteome</keyword>
<comment type="subcellular location">
    <subcellularLocation>
        <location evidence="1">Membrane</location>
    </subcellularLocation>
</comment>
<dbReference type="GO" id="GO:0016020">
    <property type="term" value="C:membrane"/>
    <property type="evidence" value="ECO:0007669"/>
    <property type="project" value="UniProtKB-SubCell"/>
</dbReference>
<dbReference type="InterPro" id="IPR017452">
    <property type="entry name" value="GPCR_Rhodpsn_7TM"/>
</dbReference>
<dbReference type="STRING" id="53468.A0A0R3U8I1"/>
<keyword evidence="3 6" id="KW-1133">Transmembrane helix</keyword>
<evidence type="ECO:0000256" key="3">
    <source>
        <dbReference type="ARBA" id="ARBA00022989"/>
    </source>
</evidence>
<keyword evidence="5" id="KW-0297">G-protein coupled receptor</keyword>
<feature type="transmembrane region" description="Helical" evidence="6">
    <location>
        <begin position="318"/>
        <end position="341"/>
    </location>
</feature>
<sequence length="460" mass="54035">MLPNLTDPQQINESHYGDYCRQGLQGSNFILVVYVCSVVVLFGIPANILTICVLKSDTKRNTARYLMLVLATQDLLLLILYAVYYIVPLLYQRLEWFSYFIQIVWSADSPILFLLGWFKFAEAYTIVSISIDRFVALRYPFKSARICTVSNAKRSQALIALVGLVIKLPLLILDFCYYDWMKQCGSCEPIFRDRPWYKMFWLVYVQLIDQIVTFIIPLLCLLFVNVYLIWKLQSVEILKGFDDKMHHNPTIITDFSLDTHLQGTDQEYTSTKHEKYLKPATPRLGRLDHYRQQNSVTTNESQNQHQRQRRRTHQARNISAMLVCVISVFIICETPTALYFFRDLYSMIWVKEEDRVAMHSLYAIALFTAMLNFASNFLIYGLVGRRFRWLLKQNVSRWKYMCLHCERRRPVRRDLQKRMLQTIQLRPKHDSSSFTCQDAEARLNKQANNFAERSGTICAC</sequence>
<feature type="transmembrane region" description="Helical" evidence="6">
    <location>
        <begin position="200"/>
        <end position="230"/>
    </location>
</feature>
<comment type="similarity">
    <text evidence="5">Belongs to the G-protein coupled receptor 1 family.</text>
</comment>
<proteinExistence type="inferred from homology"/>
<dbReference type="CDD" id="cd14978">
    <property type="entry name" value="7tmA_FMRFamide_R-like"/>
    <property type="match status" value="1"/>
</dbReference>
<evidence type="ECO:0000259" key="7">
    <source>
        <dbReference type="PROSITE" id="PS50262"/>
    </source>
</evidence>
<dbReference type="WBParaSite" id="MCU_010426-RA">
    <property type="protein sequence ID" value="MCU_010426-RA"/>
    <property type="gene ID" value="MCU_010426"/>
</dbReference>
<dbReference type="PROSITE" id="PS00237">
    <property type="entry name" value="G_PROTEIN_RECEP_F1_1"/>
    <property type="match status" value="1"/>
</dbReference>
<dbReference type="GO" id="GO:0004930">
    <property type="term" value="F:G protein-coupled receptor activity"/>
    <property type="evidence" value="ECO:0007669"/>
    <property type="project" value="UniProtKB-KW"/>
</dbReference>
<dbReference type="EMBL" id="UXSR01000662">
    <property type="protein sequence ID" value="VDD77185.1"/>
    <property type="molecule type" value="Genomic_DNA"/>
</dbReference>
<dbReference type="Pfam" id="PF00001">
    <property type="entry name" value="7tm_1"/>
    <property type="match status" value="1"/>
</dbReference>
<protein>
    <submittedName>
        <fullName evidence="10">G_PROTEIN_RECEP_F1_2 domain-containing protein</fullName>
    </submittedName>
</protein>
<accession>A0A0R3U8I1</accession>
<evidence type="ECO:0000256" key="6">
    <source>
        <dbReference type="SAM" id="Phobius"/>
    </source>
</evidence>
<dbReference type="PANTHER" id="PTHR46641">
    <property type="entry name" value="FMRFAMIDE RECEPTOR-RELATED"/>
    <property type="match status" value="1"/>
</dbReference>
<reference evidence="8 9" key="1">
    <citation type="submission" date="2018-10" db="EMBL/GenBank/DDBJ databases">
        <authorList>
            <consortium name="Pathogen Informatics"/>
        </authorList>
    </citation>
    <scope>NUCLEOTIDE SEQUENCE [LARGE SCALE GENOMIC DNA]</scope>
</reference>
<dbReference type="PRINTS" id="PR00237">
    <property type="entry name" value="GPCRRHODOPSN"/>
</dbReference>
<evidence type="ECO:0000256" key="5">
    <source>
        <dbReference type="RuleBase" id="RU000688"/>
    </source>
</evidence>